<dbReference type="GeneID" id="54293256"/>
<gene>
    <name evidence="3" type="ORF">K452DRAFT_168393</name>
</gene>
<dbReference type="RefSeq" id="XP_033398976.1">
    <property type="nucleotide sequence ID" value="XM_033535760.1"/>
</dbReference>
<feature type="chain" id="PRO_5025371090" description="Arylsulfotransferase" evidence="2">
    <location>
        <begin position="16"/>
        <end position="557"/>
    </location>
</feature>
<evidence type="ECO:0000256" key="1">
    <source>
        <dbReference type="SAM" id="Phobius"/>
    </source>
</evidence>
<dbReference type="PANTHER" id="PTHR35340:SF5">
    <property type="entry name" value="ASST-DOMAIN-CONTAINING PROTEIN"/>
    <property type="match status" value="1"/>
</dbReference>
<name>A0A6A6BJ04_9PEZI</name>
<protein>
    <recommendedName>
        <fullName evidence="5">Arylsulfotransferase</fullName>
    </recommendedName>
</protein>
<keyword evidence="4" id="KW-1185">Reference proteome</keyword>
<feature type="transmembrane region" description="Helical" evidence="1">
    <location>
        <begin position="518"/>
        <end position="537"/>
    </location>
</feature>
<evidence type="ECO:0000313" key="4">
    <source>
        <dbReference type="Proteomes" id="UP000799438"/>
    </source>
</evidence>
<evidence type="ECO:0000256" key="2">
    <source>
        <dbReference type="SAM" id="SignalP"/>
    </source>
</evidence>
<dbReference type="InterPro" id="IPR039535">
    <property type="entry name" value="ASST-like"/>
</dbReference>
<keyword evidence="1" id="KW-0812">Transmembrane</keyword>
<proteinExistence type="predicted"/>
<evidence type="ECO:0000313" key="3">
    <source>
        <dbReference type="EMBL" id="KAF2143264.1"/>
    </source>
</evidence>
<reference evidence="3" key="1">
    <citation type="journal article" date="2020" name="Stud. Mycol.">
        <title>101 Dothideomycetes genomes: a test case for predicting lifestyles and emergence of pathogens.</title>
        <authorList>
            <person name="Haridas S."/>
            <person name="Albert R."/>
            <person name="Binder M."/>
            <person name="Bloem J."/>
            <person name="Labutti K."/>
            <person name="Salamov A."/>
            <person name="Andreopoulos B."/>
            <person name="Baker S."/>
            <person name="Barry K."/>
            <person name="Bills G."/>
            <person name="Bluhm B."/>
            <person name="Cannon C."/>
            <person name="Castanera R."/>
            <person name="Culley D."/>
            <person name="Daum C."/>
            <person name="Ezra D."/>
            <person name="Gonzalez J."/>
            <person name="Henrissat B."/>
            <person name="Kuo A."/>
            <person name="Liang C."/>
            <person name="Lipzen A."/>
            <person name="Lutzoni F."/>
            <person name="Magnuson J."/>
            <person name="Mondo S."/>
            <person name="Nolan M."/>
            <person name="Ohm R."/>
            <person name="Pangilinan J."/>
            <person name="Park H.-J."/>
            <person name="Ramirez L."/>
            <person name="Alfaro M."/>
            <person name="Sun H."/>
            <person name="Tritt A."/>
            <person name="Yoshinaga Y."/>
            <person name="Zwiers L.-H."/>
            <person name="Turgeon B."/>
            <person name="Goodwin S."/>
            <person name="Spatafora J."/>
            <person name="Crous P."/>
            <person name="Grigoriev I."/>
        </authorList>
    </citation>
    <scope>NUCLEOTIDE SEQUENCE</scope>
    <source>
        <strain evidence="3">CBS 121167</strain>
    </source>
</reference>
<dbReference type="Proteomes" id="UP000799438">
    <property type="component" value="Unassembled WGS sequence"/>
</dbReference>
<keyword evidence="2" id="KW-0732">Signal</keyword>
<feature type="signal peptide" evidence="2">
    <location>
        <begin position="1"/>
        <end position="15"/>
    </location>
</feature>
<dbReference type="Pfam" id="PF14269">
    <property type="entry name" value="Arylsulfotran_2"/>
    <property type="match status" value="1"/>
</dbReference>
<dbReference type="EMBL" id="ML995482">
    <property type="protein sequence ID" value="KAF2143264.1"/>
    <property type="molecule type" value="Genomic_DNA"/>
</dbReference>
<dbReference type="OrthoDB" id="5427350at2759"/>
<dbReference type="PANTHER" id="PTHR35340">
    <property type="entry name" value="PQQ ENZYME REPEAT PROTEIN-RELATED"/>
    <property type="match status" value="1"/>
</dbReference>
<dbReference type="AlphaFoldDB" id="A0A6A6BJ04"/>
<organism evidence="3 4">
    <name type="scientific">Aplosporella prunicola CBS 121167</name>
    <dbReference type="NCBI Taxonomy" id="1176127"/>
    <lineage>
        <taxon>Eukaryota</taxon>
        <taxon>Fungi</taxon>
        <taxon>Dikarya</taxon>
        <taxon>Ascomycota</taxon>
        <taxon>Pezizomycotina</taxon>
        <taxon>Dothideomycetes</taxon>
        <taxon>Dothideomycetes incertae sedis</taxon>
        <taxon>Botryosphaeriales</taxon>
        <taxon>Aplosporellaceae</taxon>
        <taxon>Aplosporella</taxon>
    </lineage>
</organism>
<dbReference type="InterPro" id="IPR053143">
    <property type="entry name" value="Arylsulfate_ST"/>
</dbReference>
<evidence type="ECO:0008006" key="5">
    <source>
        <dbReference type="Google" id="ProtNLM"/>
    </source>
</evidence>
<keyword evidence="1" id="KW-1133">Transmembrane helix</keyword>
<accession>A0A6A6BJ04</accession>
<sequence>MRLSILAFLPLLAGASPLSLKSKSDSNPLWYDQGLYGAYPTQEYVSFDLSSPRVNILQWNSKCDQSYTFLEPRGRSVADPGPMILDARGNLVYTEKKYGQAMDLRVQRYKGEDFITFWAGNDDGTHGRGRYYMLDSSYEVRHVVGPANNLEGDLHEFQLTQNGTALMTIYEIIPADLSAMGGPKDGWIYDGLFQEIDVATGDLIFQWRASSHYHISDSFAPRKSKGKSHDDAWDYFHINSVDKDADGNYYISSRYMHTITCISPKGEVLWKLGGAASDFRDLSQGAASNFSWQHHVRWFQGNQLTVFDNAAYDNNVATMPYSRGLLIQLDMEAMTATLITDFVSPMHISAHSQGSVQRLNSGNYFVGWGHSAAYTEFTPQGHVVCNVHFGASSFFGWGWIKSYRTFKGAWVGRPNTLPAIARKRNKVYVSWNGATEVKSWKLQGTDKVKGNFTDIDTIKKNGFEDAFSITGTYGDFLRVAALDSEGEVMAVSELMNAVTGQIVNHAYTPIQDSDVVPLQFLLVLLSLVTLAAAGYAVRKPALGYANAIRLRFRRVHI</sequence>
<keyword evidence="1" id="KW-0472">Membrane</keyword>